<evidence type="ECO:0000313" key="2">
    <source>
        <dbReference type="EMBL" id="PSR78705.1"/>
    </source>
</evidence>
<sequence>MRSGQPCNAFIRLSGRLSVWPSTWPSISVLLAAASFRDSCPWTGHPSESLSLCECVSAQASMSWAPVQDKHSPHLERHVVWRRAEPVGETPNEQAAPRAAWLHESGRWARAHQSRPRFRPVRGGGEDEGQARGNDERRQAGRSYAFECVRSWVWMGIGDQFTAQGVVHARGCAGFKIKVLASTQNNLIRPRHTATPGGWVTFRRTLGMWDPAVAGCILTAKVYQNSNPTNQARKDRTGQDRTKKEEEKKKGKKEKRNAVSPG</sequence>
<accession>A0A2T2ZWX1</accession>
<evidence type="ECO:0000256" key="1">
    <source>
        <dbReference type="SAM" id="MobiDB-lite"/>
    </source>
</evidence>
<dbReference type="AlphaFoldDB" id="A0A2T2ZWX1"/>
<keyword evidence="3" id="KW-1185">Reference proteome</keyword>
<feature type="compositionally biased region" description="Basic residues" evidence="1">
    <location>
        <begin position="109"/>
        <end position="120"/>
    </location>
</feature>
<feature type="region of interest" description="Disordered" evidence="1">
    <location>
        <begin position="107"/>
        <end position="138"/>
    </location>
</feature>
<name>A0A2T2ZWX1_9PEZI</name>
<dbReference type="InParanoid" id="A0A2T2ZWX1"/>
<feature type="compositionally biased region" description="Basic and acidic residues" evidence="1">
    <location>
        <begin position="129"/>
        <end position="138"/>
    </location>
</feature>
<reference evidence="2 3" key="1">
    <citation type="journal article" date="2018" name="Mycol. Prog.">
        <title>Coniella lustricola, a new species from submerged detritus.</title>
        <authorList>
            <person name="Raudabaugh D.B."/>
            <person name="Iturriaga T."/>
            <person name="Carver A."/>
            <person name="Mondo S."/>
            <person name="Pangilinan J."/>
            <person name="Lipzen A."/>
            <person name="He G."/>
            <person name="Amirebrahimi M."/>
            <person name="Grigoriev I.V."/>
            <person name="Miller A.N."/>
        </authorList>
    </citation>
    <scope>NUCLEOTIDE SEQUENCE [LARGE SCALE GENOMIC DNA]</scope>
    <source>
        <strain evidence="2 3">B22-T-1</strain>
    </source>
</reference>
<feature type="compositionally biased region" description="Basic and acidic residues" evidence="1">
    <location>
        <begin position="232"/>
        <end position="249"/>
    </location>
</feature>
<feature type="region of interest" description="Disordered" evidence="1">
    <location>
        <begin position="226"/>
        <end position="262"/>
    </location>
</feature>
<dbReference type="Proteomes" id="UP000241462">
    <property type="component" value="Unassembled WGS sequence"/>
</dbReference>
<proteinExistence type="predicted"/>
<organism evidence="2 3">
    <name type="scientific">Coniella lustricola</name>
    <dbReference type="NCBI Taxonomy" id="2025994"/>
    <lineage>
        <taxon>Eukaryota</taxon>
        <taxon>Fungi</taxon>
        <taxon>Dikarya</taxon>
        <taxon>Ascomycota</taxon>
        <taxon>Pezizomycotina</taxon>
        <taxon>Sordariomycetes</taxon>
        <taxon>Sordariomycetidae</taxon>
        <taxon>Diaporthales</taxon>
        <taxon>Schizoparmaceae</taxon>
        <taxon>Coniella</taxon>
    </lineage>
</organism>
<gene>
    <name evidence="2" type="ORF">BD289DRAFT_116427</name>
</gene>
<evidence type="ECO:0000313" key="3">
    <source>
        <dbReference type="Proteomes" id="UP000241462"/>
    </source>
</evidence>
<protein>
    <submittedName>
        <fullName evidence="2">Uncharacterized protein</fullName>
    </submittedName>
</protein>
<dbReference type="EMBL" id="KZ678596">
    <property type="protein sequence ID" value="PSR78705.1"/>
    <property type="molecule type" value="Genomic_DNA"/>
</dbReference>